<name>A0ABU6JES1_9BURK</name>
<sequence length="222" mass="26077">MQAYKTGAAKARALERNRSVETRHANGQVHQRYRLVDGRYEGRYETFYSNGNPAALVLYDRGLKQEETLYFEEGQVKQVSRFNQKIESSRIQFYQNGKTKLEWNRVEADGVYQKYRFKKYFSNGQLATEGATYKPGWDSSYQDYLDGEVRRYRDNGELLALEFYEKGKRAGTWKYVSDSFDVEDTYRQGKLAARVVLDGQSKRKLKRYEYMPDGSVKSEHGY</sequence>
<dbReference type="RefSeq" id="WP_326508841.1">
    <property type="nucleotide sequence ID" value="NZ_JAWIIV010000026.1"/>
</dbReference>
<dbReference type="Gene3D" id="3.90.930.1">
    <property type="match status" value="1"/>
</dbReference>
<evidence type="ECO:0000313" key="2">
    <source>
        <dbReference type="Proteomes" id="UP001352263"/>
    </source>
</evidence>
<dbReference type="Pfam" id="PF07661">
    <property type="entry name" value="MORN_2"/>
    <property type="match status" value="3"/>
</dbReference>
<evidence type="ECO:0000313" key="1">
    <source>
        <dbReference type="EMBL" id="MEC4722167.1"/>
    </source>
</evidence>
<dbReference type="SUPFAM" id="SSF82185">
    <property type="entry name" value="Histone H3 K4-specific methyltransferase SET7/9 N-terminal domain"/>
    <property type="match status" value="1"/>
</dbReference>
<dbReference type="EMBL" id="JAWIIV010000026">
    <property type="protein sequence ID" value="MEC4722167.1"/>
    <property type="molecule type" value="Genomic_DNA"/>
</dbReference>
<accession>A0ABU6JES1</accession>
<comment type="caution">
    <text evidence="1">The sequence shown here is derived from an EMBL/GenBank/DDBJ whole genome shotgun (WGS) entry which is preliminary data.</text>
</comment>
<proteinExistence type="predicted"/>
<reference evidence="1 2" key="1">
    <citation type="submission" date="2023-10" db="EMBL/GenBank/DDBJ databases">
        <title>Noviherbaspirillum sp. CPCC 100848 genome assembly.</title>
        <authorList>
            <person name="Li X.Y."/>
            <person name="Fang X.M."/>
        </authorList>
    </citation>
    <scope>NUCLEOTIDE SEQUENCE [LARGE SCALE GENOMIC DNA]</scope>
    <source>
        <strain evidence="1 2">CPCC 100848</strain>
    </source>
</reference>
<dbReference type="Proteomes" id="UP001352263">
    <property type="component" value="Unassembled WGS sequence"/>
</dbReference>
<gene>
    <name evidence="1" type="ORF">RY831_23665</name>
</gene>
<evidence type="ECO:0008006" key="3">
    <source>
        <dbReference type="Google" id="ProtNLM"/>
    </source>
</evidence>
<keyword evidence="2" id="KW-1185">Reference proteome</keyword>
<organism evidence="1 2">
    <name type="scientific">Noviherbaspirillum album</name>
    <dbReference type="NCBI Taxonomy" id="3080276"/>
    <lineage>
        <taxon>Bacteria</taxon>
        <taxon>Pseudomonadati</taxon>
        <taxon>Pseudomonadota</taxon>
        <taxon>Betaproteobacteria</taxon>
        <taxon>Burkholderiales</taxon>
        <taxon>Oxalobacteraceae</taxon>
        <taxon>Noviherbaspirillum</taxon>
    </lineage>
</organism>
<protein>
    <recommendedName>
        <fullName evidence="3">Toxin-antitoxin system YwqK family antitoxin</fullName>
    </recommendedName>
</protein>
<dbReference type="Gene3D" id="2.20.110.10">
    <property type="entry name" value="Histone H3 K4-specific methyltransferase SET7/9 N-terminal domain"/>
    <property type="match status" value="1"/>
</dbReference>
<dbReference type="InterPro" id="IPR011652">
    <property type="entry name" value="MORN_2"/>
</dbReference>